<evidence type="ECO:0000313" key="1">
    <source>
        <dbReference type="EMBL" id="KAA5230227.1"/>
    </source>
</evidence>
<proteinExistence type="predicted"/>
<dbReference type="GeneID" id="92989706"/>
<dbReference type="Proteomes" id="UP000440198">
    <property type="component" value="Unassembled WGS sequence"/>
</dbReference>
<dbReference type="EMBL" id="VWAG01000011">
    <property type="protein sequence ID" value="KAA5258257.1"/>
    <property type="molecule type" value="Genomic_DNA"/>
</dbReference>
<dbReference type="AlphaFoldDB" id="A0A1Q6HI03"/>
<reference evidence="3 4" key="1">
    <citation type="journal article" date="2019" name="Nat. Med.">
        <title>A library of human gut bacterial isolates paired with longitudinal multiomics data enables mechanistic microbiome research.</title>
        <authorList>
            <person name="Poyet M."/>
            <person name="Groussin M."/>
            <person name="Gibbons S.M."/>
            <person name="Avila-Pacheco J."/>
            <person name="Jiang X."/>
            <person name="Kearney S.M."/>
            <person name="Perrotta A.R."/>
            <person name="Berdy B."/>
            <person name="Zhao S."/>
            <person name="Lieberman T.D."/>
            <person name="Swanson P.K."/>
            <person name="Smith M."/>
            <person name="Roesemann S."/>
            <person name="Alexander J.E."/>
            <person name="Rich S.A."/>
            <person name="Livny J."/>
            <person name="Vlamakis H."/>
            <person name="Clish C."/>
            <person name="Bullock K."/>
            <person name="Deik A."/>
            <person name="Scott J."/>
            <person name="Pierce K.A."/>
            <person name="Xavier R.J."/>
            <person name="Alm E.J."/>
        </authorList>
    </citation>
    <scope>NUCLEOTIDE SEQUENCE [LARGE SCALE GENOMIC DNA]</scope>
    <source>
        <strain evidence="2 4">BIOML-A2</strain>
        <strain evidence="1 3">BIOML-A6</strain>
    </source>
</reference>
<accession>A0A1Q6HI03</accession>
<keyword evidence="4" id="KW-1185">Reference proteome</keyword>
<sequence>MENLRQYKADTEHKKVYAWFDNSEKKSVSRAQHLVDLPDSLDVVSLLCPDNLSDWEIREMSEIQMEKGTKVIYDISFDSIKVAYNRKQGDVLSVEPVSERFEDFLMDSLLNALKIVPKYNYDGICVSYTGRKSTHMTEEERDEYIMNESMFTGIIKDWHIRNSGKLVSFKGRPQNLYFKTFLKECGMIWVLGTQVTNKDMLTYEYSLATAEGVDDSPVGMVVTMPSLDTSDKITGYLGSVLAADIVAEWAISLQGGRQVGGVGIYNISNDYFYADKNYKYTKKIISSLNPSVK</sequence>
<evidence type="ECO:0000313" key="2">
    <source>
        <dbReference type="EMBL" id="KAA5258257.1"/>
    </source>
</evidence>
<evidence type="ECO:0000313" key="4">
    <source>
        <dbReference type="Proteomes" id="UP000440198"/>
    </source>
</evidence>
<comment type="caution">
    <text evidence="1">The sequence shown here is derived from an EMBL/GenBank/DDBJ whole genome shotgun (WGS) entry which is preliminary data.</text>
</comment>
<name>A0A1Q6HI03_9BACE</name>
<dbReference type="RefSeq" id="WP_007749224.1">
    <property type="nucleotide sequence ID" value="NZ_CAXSPE010000006.1"/>
</dbReference>
<dbReference type="Proteomes" id="UP000421791">
    <property type="component" value="Unassembled WGS sequence"/>
</dbReference>
<evidence type="ECO:0000313" key="3">
    <source>
        <dbReference type="Proteomes" id="UP000421791"/>
    </source>
</evidence>
<dbReference type="InterPro" id="IPR032320">
    <property type="entry name" value="GH18_BT1044-like"/>
</dbReference>
<protein>
    <submittedName>
        <fullName evidence="1">Uncharacterized protein</fullName>
    </submittedName>
</protein>
<organism evidence="1 3">
    <name type="scientific">Bacteroides finegoldii</name>
    <dbReference type="NCBI Taxonomy" id="338188"/>
    <lineage>
        <taxon>Bacteria</taxon>
        <taxon>Pseudomonadati</taxon>
        <taxon>Bacteroidota</taxon>
        <taxon>Bacteroidia</taxon>
        <taxon>Bacteroidales</taxon>
        <taxon>Bacteroidaceae</taxon>
        <taxon>Bacteroides</taxon>
    </lineage>
</organism>
<gene>
    <name evidence="2" type="ORF">F2Z09_08665</name>
    <name evidence="1" type="ORF">F2Z22_10315</name>
</gene>
<dbReference type="Pfam" id="PF16141">
    <property type="entry name" value="GH18_BT1044-like"/>
    <property type="match status" value="1"/>
</dbReference>
<dbReference type="EMBL" id="VWAK01000014">
    <property type="protein sequence ID" value="KAA5230227.1"/>
    <property type="molecule type" value="Genomic_DNA"/>
</dbReference>